<name>A0A1E5E1V2_9VIBR</name>
<dbReference type="GO" id="GO:0006457">
    <property type="term" value="P:protein folding"/>
    <property type="evidence" value="ECO:0007669"/>
    <property type="project" value="InterPro"/>
</dbReference>
<dbReference type="InterPro" id="IPR036118">
    <property type="entry name" value="UreE_N_sf"/>
</dbReference>
<dbReference type="NCBIfam" id="NF009751">
    <property type="entry name" value="PRK13261.1-1"/>
    <property type="match status" value="1"/>
</dbReference>
<sequence length="161" mass="17646">MIELTQIVSKASLTSESLTIDGTLSLPIDSRIKSRLKVTLDDGRDAGLFLPRGNILRDGQVVKSECGLLIEIKAAAETVSSVYCEDALLLNRVTYHLGNRHVPLQIAQGWVRYQHDHVLDDMVVGLGAKVTVEKASFEPEDGAYGGRSGGHHHHHDHDHAH</sequence>
<dbReference type="STRING" id="1188252.A1QC_10360"/>
<keyword evidence="2 5" id="KW-0963">Cytoplasm</keyword>
<dbReference type="InterPro" id="IPR004029">
    <property type="entry name" value="UreE_N"/>
</dbReference>
<dbReference type="SMART" id="SM00988">
    <property type="entry name" value="UreE_N"/>
    <property type="match status" value="1"/>
</dbReference>
<dbReference type="InterPro" id="IPR012406">
    <property type="entry name" value="UreE"/>
</dbReference>
<dbReference type="GO" id="GO:0016151">
    <property type="term" value="F:nickel cation binding"/>
    <property type="evidence" value="ECO:0007669"/>
    <property type="project" value="UniProtKB-UniRule"/>
</dbReference>
<dbReference type="Proteomes" id="UP000094070">
    <property type="component" value="Unassembled WGS sequence"/>
</dbReference>
<feature type="region of interest" description="Disordered" evidence="6">
    <location>
        <begin position="139"/>
        <end position="161"/>
    </location>
</feature>
<keyword evidence="4 5" id="KW-0143">Chaperone</keyword>
<dbReference type="GO" id="GO:0051082">
    <property type="term" value="F:unfolded protein binding"/>
    <property type="evidence" value="ECO:0007669"/>
    <property type="project" value="UniProtKB-UniRule"/>
</dbReference>
<evidence type="ECO:0000259" key="7">
    <source>
        <dbReference type="SMART" id="SM00988"/>
    </source>
</evidence>
<dbReference type="SUPFAM" id="SSF69287">
    <property type="entry name" value="Urease metallochaperone UreE, N-terminal domain"/>
    <property type="match status" value="1"/>
</dbReference>
<dbReference type="Gene3D" id="2.60.260.20">
    <property type="entry name" value="Urease metallochaperone UreE, N-terminal domain"/>
    <property type="match status" value="1"/>
</dbReference>
<dbReference type="GO" id="GO:0019627">
    <property type="term" value="P:urea metabolic process"/>
    <property type="evidence" value="ECO:0007669"/>
    <property type="project" value="InterPro"/>
</dbReference>
<dbReference type="GO" id="GO:0065003">
    <property type="term" value="P:protein-containing complex assembly"/>
    <property type="evidence" value="ECO:0007669"/>
    <property type="project" value="InterPro"/>
</dbReference>
<dbReference type="PIRSF" id="PIRSF036402">
    <property type="entry name" value="Ureas_acces_UreE"/>
    <property type="match status" value="1"/>
</dbReference>
<dbReference type="EMBL" id="AJYK02000078">
    <property type="protein sequence ID" value="OEF24298.1"/>
    <property type="molecule type" value="Genomic_DNA"/>
</dbReference>
<proteinExistence type="inferred from homology"/>
<comment type="similarity">
    <text evidence="5">Belongs to the UreE family.</text>
</comment>
<dbReference type="SUPFAM" id="SSF69737">
    <property type="entry name" value="Urease metallochaperone UreE, C-terminal domain"/>
    <property type="match status" value="1"/>
</dbReference>
<gene>
    <name evidence="5" type="primary">ureE</name>
    <name evidence="8" type="ORF">A1QC_10360</name>
</gene>
<dbReference type="Gene3D" id="3.30.70.790">
    <property type="entry name" value="UreE, C-terminal domain"/>
    <property type="match status" value="1"/>
</dbReference>
<dbReference type="InterPro" id="IPR007864">
    <property type="entry name" value="UreE_C_dom"/>
</dbReference>
<dbReference type="Pfam" id="PF02814">
    <property type="entry name" value="UreE_N"/>
    <property type="match status" value="1"/>
</dbReference>
<evidence type="ECO:0000256" key="4">
    <source>
        <dbReference type="ARBA" id="ARBA00023186"/>
    </source>
</evidence>
<feature type="compositionally biased region" description="Basic residues" evidence="6">
    <location>
        <begin position="149"/>
        <end position="161"/>
    </location>
</feature>
<evidence type="ECO:0000256" key="3">
    <source>
        <dbReference type="ARBA" id="ARBA00022596"/>
    </source>
</evidence>
<dbReference type="CDD" id="cd00571">
    <property type="entry name" value="UreE"/>
    <property type="match status" value="1"/>
</dbReference>
<evidence type="ECO:0000256" key="5">
    <source>
        <dbReference type="HAMAP-Rule" id="MF_00822"/>
    </source>
</evidence>
<dbReference type="HAMAP" id="MF_00822">
    <property type="entry name" value="UreE"/>
    <property type="match status" value="1"/>
</dbReference>
<dbReference type="RefSeq" id="WP_017023958.1">
    <property type="nucleotide sequence ID" value="NZ_AJYK02000078.1"/>
</dbReference>
<reference evidence="8 9" key="1">
    <citation type="journal article" date="2012" name="Science">
        <title>Ecological populations of bacteria act as socially cohesive units of antibiotic production and resistance.</title>
        <authorList>
            <person name="Cordero O.X."/>
            <person name="Wildschutte H."/>
            <person name="Kirkup B."/>
            <person name="Proehl S."/>
            <person name="Ngo L."/>
            <person name="Hussain F."/>
            <person name="Le Roux F."/>
            <person name="Mincer T."/>
            <person name="Polz M.F."/>
        </authorList>
    </citation>
    <scope>NUCLEOTIDE SEQUENCE [LARGE SCALE GENOMIC DNA]</scope>
    <source>
        <strain evidence="8 9">1S-45</strain>
    </source>
</reference>
<dbReference type="OrthoDB" id="5421304at2"/>
<comment type="caution">
    <text evidence="8">The sequence shown here is derived from an EMBL/GenBank/DDBJ whole genome shotgun (WGS) entry which is preliminary data.</text>
</comment>
<comment type="function">
    <text evidence="5">Involved in urease metallocenter assembly. Binds nickel. Probably functions as a nickel donor during metallocenter assembly.</text>
</comment>
<dbReference type="GO" id="GO:0005737">
    <property type="term" value="C:cytoplasm"/>
    <property type="evidence" value="ECO:0007669"/>
    <property type="project" value="UniProtKB-SubCell"/>
</dbReference>
<feature type="domain" description="UreE urease accessory N-terminal" evidence="7">
    <location>
        <begin position="1"/>
        <end position="70"/>
    </location>
</feature>
<accession>A0A1E5E1V2</accession>
<protein>
    <recommendedName>
        <fullName evidence="5">Urease accessory protein UreE</fullName>
    </recommendedName>
</protein>
<evidence type="ECO:0000256" key="1">
    <source>
        <dbReference type="ARBA" id="ARBA00004496"/>
    </source>
</evidence>
<comment type="subcellular location">
    <subcellularLocation>
        <location evidence="1 5">Cytoplasm</location>
    </subcellularLocation>
</comment>
<keyword evidence="3 5" id="KW-0533">Nickel</keyword>
<dbReference type="Pfam" id="PF05194">
    <property type="entry name" value="UreE_C"/>
    <property type="match status" value="1"/>
</dbReference>
<evidence type="ECO:0000313" key="8">
    <source>
        <dbReference type="EMBL" id="OEF24298.1"/>
    </source>
</evidence>
<dbReference type="AlphaFoldDB" id="A0A1E5E1V2"/>
<keyword evidence="9" id="KW-1185">Reference proteome</keyword>
<organism evidence="8 9">
    <name type="scientific">Vibrio rumoiensis 1S-45</name>
    <dbReference type="NCBI Taxonomy" id="1188252"/>
    <lineage>
        <taxon>Bacteria</taxon>
        <taxon>Pseudomonadati</taxon>
        <taxon>Pseudomonadota</taxon>
        <taxon>Gammaproteobacteria</taxon>
        <taxon>Vibrionales</taxon>
        <taxon>Vibrionaceae</taxon>
        <taxon>Vibrio</taxon>
    </lineage>
</organism>
<evidence type="ECO:0000313" key="9">
    <source>
        <dbReference type="Proteomes" id="UP000094070"/>
    </source>
</evidence>
<dbReference type="eggNOG" id="COG2371">
    <property type="taxonomic scope" value="Bacteria"/>
</dbReference>
<evidence type="ECO:0000256" key="6">
    <source>
        <dbReference type="SAM" id="MobiDB-lite"/>
    </source>
</evidence>
<evidence type="ECO:0000256" key="2">
    <source>
        <dbReference type="ARBA" id="ARBA00022490"/>
    </source>
</evidence>